<proteinExistence type="predicted"/>
<organism evidence="1 2">
    <name type="scientific">Diversispora epigaea</name>
    <dbReference type="NCBI Taxonomy" id="1348612"/>
    <lineage>
        <taxon>Eukaryota</taxon>
        <taxon>Fungi</taxon>
        <taxon>Fungi incertae sedis</taxon>
        <taxon>Mucoromycota</taxon>
        <taxon>Glomeromycotina</taxon>
        <taxon>Glomeromycetes</taxon>
        <taxon>Diversisporales</taxon>
        <taxon>Diversisporaceae</taxon>
        <taxon>Diversispora</taxon>
    </lineage>
</organism>
<evidence type="ECO:0000313" key="2">
    <source>
        <dbReference type="Proteomes" id="UP000266861"/>
    </source>
</evidence>
<name>A0A397I2J3_9GLOM</name>
<comment type="caution">
    <text evidence="1">The sequence shown here is derived from an EMBL/GenBank/DDBJ whole genome shotgun (WGS) entry which is preliminary data.</text>
</comment>
<keyword evidence="2" id="KW-1185">Reference proteome</keyword>
<gene>
    <name evidence="1" type="ORF">Glove_279g11</name>
</gene>
<sequence>MLLFFENYEFIDLSQKKNEYVASSPSSILITNYFQCDEKVELLKKSAKKRPSINIRASRVRHVLLL</sequence>
<dbReference type="AlphaFoldDB" id="A0A397I2J3"/>
<accession>A0A397I2J3</accession>
<protein>
    <submittedName>
        <fullName evidence="1">Uncharacterized protein</fullName>
    </submittedName>
</protein>
<evidence type="ECO:0000313" key="1">
    <source>
        <dbReference type="EMBL" id="RHZ69745.1"/>
    </source>
</evidence>
<reference evidence="1 2" key="1">
    <citation type="submission" date="2018-08" db="EMBL/GenBank/DDBJ databases">
        <title>Genome and evolution of the arbuscular mycorrhizal fungus Diversispora epigaea (formerly Glomus versiforme) and its bacterial endosymbionts.</title>
        <authorList>
            <person name="Sun X."/>
            <person name="Fei Z."/>
            <person name="Harrison M."/>
        </authorList>
    </citation>
    <scope>NUCLEOTIDE SEQUENCE [LARGE SCALE GENOMIC DNA]</scope>
    <source>
        <strain evidence="1 2">IT104</strain>
    </source>
</reference>
<dbReference type="Proteomes" id="UP000266861">
    <property type="component" value="Unassembled WGS sequence"/>
</dbReference>
<dbReference type="EMBL" id="PQFF01000256">
    <property type="protein sequence ID" value="RHZ69745.1"/>
    <property type="molecule type" value="Genomic_DNA"/>
</dbReference>